<accession>A0A7X1B4W9</accession>
<organism evidence="7 8">
    <name type="scientific">Pelagicoccus albus</name>
    <dbReference type="NCBI Taxonomy" id="415222"/>
    <lineage>
        <taxon>Bacteria</taxon>
        <taxon>Pseudomonadati</taxon>
        <taxon>Verrucomicrobiota</taxon>
        <taxon>Opitutia</taxon>
        <taxon>Puniceicoccales</taxon>
        <taxon>Pelagicoccaceae</taxon>
        <taxon>Pelagicoccus</taxon>
    </lineage>
</organism>
<dbReference type="InterPro" id="IPR018060">
    <property type="entry name" value="HTH_AraC"/>
</dbReference>
<dbReference type="EMBL" id="JACHVC010000006">
    <property type="protein sequence ID" value="MBC2605667.1"/>
    <property type="molecule type" value="Genomic_DNA"/>
</dbReference>
<gene>
    <name evidence="7" type="ORF">H5P27_06385</name>
</gene>
<dbReference type="InterPro" id="IPR009057">
    <property type="entry name" value="Homeodomain-like_sf"/>
</dbReference>
<dbReference type="Gene3D" id="2.60.120.10">
    <property type="entry name" value="Jelly Rolls"/>
    <property type="match status" value="1"/>
</dbReference>
<comment type="caution">
    <text evidence="7">The sequence shown here is derived from an EMBL/GenBank/DDBJ whole genome shotgun (WGS) entry which is preliminary data.</text>
</comment>
<evidence type="ECO:0000313" key="7">
    <source>
        <dbReference type="EMBL" id="MBC2605667.1"/>
    </source>
</evidence>
<evidence type="ECO:0000256" key="1">
    <source>
        <dbReference type="ARBA" id="ARBA00022490"/>
    </source>
</evidence>
<dbReference type="Gene3D" id="1.10.10.60">
    <property type="entry name" value="Homeodomain-like"/>
    <property type="match status" value="1"/>
</dbReference>
<dbReference type="Pfam" id="PF12833">
    <property type="entry name" value="HTH_18"/>
    <property type="match status" value="1"/>
</dbReference>
<dbReference type="PROSITE" id="PS01124">
    <property type="entry name" value="HTH_ARAC_FAMILY_2"/>
    <property type="match status" value="1"/>
</dbReference>
<dbReference type="AlphaFoldDB" id="A0A7X1B4W9"/>
<dbReference type="InterPro" id="IPR014710">
    <property type="entry name" value="RmlC-like_jellyroll"/>
</dbReference>
<evidence type="ECO:0000313" key="8">
    <source>
        <dbReference type="Proteomes" id="UP000526501"/>
    </source>
</evidence>
<evidence type="ECO:0000256" key="4">
    <source>
        <dbReference type="ARBA" id="ARBA00023159"/>
    </source>
</evidence>
<protein>
    <submittedName>
        <fullName evidence="7">Helix-turn-helix transcriptional regulator</fullName>
    </submittedName>
</protein>
<evidence type="ECO:0000259" key="6">
    <source>
        <dbReference type="PROSITE" id="PS01124"/>
    </source>
</evidence>
<dbReference type="PANTHER" id="PTHR46796">
    <property type="entry name" value="HTH-TYPE TRANSCRIPTIONAL ACTIVATOR RHAS-RELATED"/>
    <property type="match status" value="1"/>
</dbReference>
<dbReference type="InterPro" id="IPR050204">
    <property type="entry name" value="AraC_XylS_family_regulators"/>
</dbReference>
<keyword evidence="2" id="KW-0805">Transcription regulation</keyword>
<dbReference type="InterPro" id="IPR003313">
    <property type="entry name" value="AraC-bd"/>
</dbReference>
<evidence type="ECO:0000256" key="5">
    <source>
        <dbReference type="ARBA" id="ARBA00023163"/>
    </source>
</evidence>
<dbReference type="GO" id="GO:0003700">
    <property type="term" value="F:DNA-binding transcription factor activity"/>
    <property type="evidence" value="ECO:0007669"/>
    <property type="project" value="InterPro"/>
</dbReference>
<feature type="domain" description="HTH araC/xylS-type" evidence="6">
    <location>
        <begin position="164"/>
        <end position="262"/>
    </location>
</feature>
<proteinExistence type="predicted"/>
<keyword evidence="1" id="KW-0963">Cytoplasm</keyword>
<keyword evidence="8" id="KW-1185">Reference proteome</keyword>
<evidence type="ECO:0000256" key="2">
    <source>
        <dbReference type="ARBA" id="ARBA00023015"/>
    </source>
</evidence>
<keyword evidence="3" id="KW-0238">DNA-binding</keyword>
<dbReference type="SUPFAM" id="SSF51215">
    <property type="entry name" value="Regulatory protein AraC"/>
    <property type="match status" value="1"/>
</dbReference>
<dbReference type="SMART" id="SM00342">
    <property type="entry name" value="HTH_ARAC"/>
    <property type="match status" value="1"/>
</dbReference>
<reference evidence="7 8" key="1">
    <citation type="submission" date="2020-07" db="EMBL/GenBank/DDBJ databases">
        <authorList>
            <person name="Feng X."/>
        </authorList>
    </citation>
    <scope>NUCLEOTIDE SEQUENCE [LARGE SCALE GENOMIC DNA]</scope>
    <source>
        <strain evidence="7 8">JCM23202</strain>
    </source>
</reference>
<keyword evidence="5" id="KW-0804">Transcription</keyword>
<dbReference type="GO" id="GO:0043565">
    <property type="term" value="F:sequence-specific DNA binding"/>
    <property type="evidence" value="ECO:0007669"/>
    <property type="project" value="InterPro"/>
</dbReference>
<dbReference type="PROSITE" id="PS00041">
    <property type="entry name" value="HTH_ARAC_FAMILY_1"/>
    <property type="match status" value="1"/>
</dbReference>
<dbReference type="PANTHER" id="PTHR46796:SF13">
    <property type="entry name" value="HTH-TYPE TRANSCRIPTIONAL ACTIVATOR RHAS"/>
    <property type="match status" value="1"/>
</dbReference>
<dbReference type="Pfam" id="PF02311">
    <property type="entry name" value="AraC_binding"/>
    <property type="match status" value="1"/>
</dbReference>
<evidence type="ECO:0000256" key="3">
    <source>
        <dbReference type="ARBA" id="ARBA00023125"/>
    </source>
</evidence>
<dbReference type="SUPFAM" id="SSF46689">
    <property type="entry name" value="Homeodomain-like"/>
    <property type="match status" value="2"/>
</dbReference>
<keyword evidence="4" id="KW-0010">Activator</keyword>
<dbReference type="InterPro" id="IPR018062">
    <property type="entry name" value="HTH_AraC-typ_CS"/>
</dbReference>
<sequence>MPPNSLQSILDHSKLELTTAPILYRCEPIWSWKVESLSDHAILLILDGRGKLTVDDQQIDLRQGLCFFLKPGSKIEAQQNPSYPLFLFLAQFQNLDTSQEDAERVGQNFESLFIRNVRNLEPLAELVASRQPHDTLFEDAIKMLVRIIVSEATHHSGNFDSRTYEALYAIENDLARKWTVADLASEAEMTAGSFARSFKRMMNEPPIHYVIRRRMEEAKRQIQQSSLPIEEIAINLGYDDLTFFRELFTSRLGQSPESLRLGRTL</sequence>
<dbReference type="RefSeq" id="WP_185659535.1">
    <property type="nucleotide sequence ID" value="NZ_CAWPOO010000006.1"/>
</dbReference>
<name>A0A7X1B4W9_9BACT</name>
<dbReference type="Proteomes" id="UP000526501">
    <property type="component" value="Unassembled WGS sequence"/>
</dbReference>
<dbReference type="InterPro" id="IPR037923">
    <property type="entry name" value="HTH-like"/>
</dbReference>